<gene>
    <name evidence="1" type="ORF">EZS28_049254</name>
</gene>
<accession>A0A5J4TAK0</accession>
<feature type="non-terminal residue" evidence="1">
    <location>
        <position position="70"/>
    </location>
</feature>
<sequence length="70" mass="8003">METIEQARSVMMRIDGLIINDQVVIINYAKGVITNEFTQMIHGANAIARGLRKTIENPSIEQQQQYLEQK</sequence>
<organism evidence="1 2">
    <name type="scientific">Streblomastix strix</name>
    <dbReference type="NCBI Taxonomy" id="222440"/>
    <lineage>
        <taxon>Eukaryota</taxon>
        <taxon>Metamonada</taxon>
        <taxon>Preaxostyla</taxon>
        <taxon>Oxymonadida</taxon>
        <taxon>Streblomastigidae</taxon>
        <taxon>Streblomastix</taxon>
    </lineage>
</organism>
<dbReference type="AlphaFoldDB" id="A0A5J4TAK0"/>
<evidence type="ECO:0000313" key="1">
    <source>
        <dbReference type="EMBL" id="KAA6355219.1"/>
    </source>
</evidence>
<dbReference type="Proteomes" id="UP000324800">
    <property type="component" value="Unassembled WGS sequence"/>
</dbReference>
<evidence type="ECO:0000313" key="2">
    <source>
        <dbReference type="Proteomes" id="UP000324800"/>
    </source>
</evidence>
<protein>
    <submittedName>
        <fullName evidence="1">Uncharacterized protein</fullName>
    </submittedName>
</protein>
<dbReference type="EMBL" id="SNRW01034977">
    <property type="protein sequence ID" value="KAA6355219.1"/>
    <property type="molecule type" value="Genomic_DNA"/>
</dbReference>
<comment type="caution">
    <text evidence="1">The sequence shown here is derived from an EMBL/GenBank/DDBJ whole genome shotgun (WGS) entry which is preliminary data.</text>
</comment>
<proteinExistence type="predicted"/>
<name>A0A5J4TAK0_9EUKA</name>
<reference evidence="1 2" key="1">
    <citation type="submission" date="2019-03" db="EMBL/GenBank/DDBJ databases">
        <title>Single cell metagenomics reveals metabolic interactions within the superorganism composed of flagellate Streblomastix strix and complex community of Bacteroidetes bacteria on its surface.</title>
        <authorList>
            <person name="Treitli S.C."/>
            <person name="Kolisko M."/>
            <person name="Husnik F."/>
            <person name="Keeling P."/>
            <person name="Hampl V."/>
        </authorList>
    </citation>
    <scope>NUCLEOTIDE SEQUENCE [LARGE SCALE GENOMIC DNA]</scope>
    <source>
        <strain evidence="1">ST1C</strain>
    </source>
</reference>